<sequence>MTVLSVDPDDLELFASTLATRASVVSCCVAPPAVDDGLPPRTRSALAEAWATLAQRATALALELDVLHDDVATTAARYRDGDDAFAAALAS</sequence>
<reference evidence="1 2" key="1">
    <citation type="submission" date="2018-07" db="EMBL/GenBank/DDBJ databases">
        <title>Genome sequence of Rhodococcus rhodnii ATCC 35071 from Rhodnius prolixus.</title>
        <authorList>
            <person name="Patel V."/>
            <person name="Vogel K.J."/>
        </authorList>
    </citation>
    <scope>NUCLEOTIDE SEQUENCE [LARGE SCALE GENOMIC DNA]</scope>
    <source>
        <strain evidence="1 2">ATCC 35071</strain>
    </source>
</reference>
<comment type="caution">
    <text evidence="1">The sequence shown here is derived from an EMBL/GenBank/DDBJ whole genome shotgun (WGS) entry which is preliminary data.</text>
</comment>
<name>A0A6P2CBC1_9NOCA</name>
<evidence type="ECO:0000313" key="2">
    <source>
        <dbReference type="Proteomes" id="UP000471120"/>
    </source>
</evidence>
<protein>
    <recommendedName>
        <fullName evidence="3">ESX-1 secretion-associated protein</fullName>
    </recommendedName>
</protein>
<accession>A0A6P2CBC1</accession>
<organism evidence="1 2">
    <name type="scientific">Rhodococcus rhodnii</name>
    <dbReference type="NCBI Taxonomy" id="38312"/>
    <lineage>
        <taxon>Bacteria</taxon>
        <taxon>Bacillati</taxon>
        <taxon>Actinomycetota</taxon>
        <taxon>Actinomycetes</taxon>
        <taxon>Mycobacteriales</taxon>
        <taxon>Nocardiaceae</taxon>
        <taxon>Rhodococcus</taxon>
    </lineage>
</organism>
<dbReference type="AlphaFoldDB" id="A0A6P2CBC1"/>
<dbReference type="EMBL" id="QRCM01000001">
    <property type="protein sequence ID" value="TXG90049.1"/>
    <property type="molecule type" value="Genomic_DNA"/>
</dbReference>
<dbReference type="RefSeq" id="WP_010837950.1">
    <property type="nucleotide sequence ID" value="NZ_QRCM01000001.1"/>
</dbReference>
<gene>
    <name evidence="1" type="ORF">DW322_07260</name>
</gene>
<proteinExistence type="predicted"/>
<dbReference type="Proteomes" id="UP000471120">
    <property type="component" value="Unassembled WGS sequence"/>
</dbReference>
<evidence type="ECO:0008006" key="3">
    <source>
        <dbReference type="Google" id="ProtNLM"/>
    </source>
</evidence>
<evidence type="ECO:0000313" key="1">
    <source>
        <dbReference type="EMBL" id="TXG90049.1"/>
    </source>
</evidence>